<name>A0ABS6T2J8_9RHOB</name>
<proteinExistence type="predicted"/>
<dbReference type="EMBL" id="JAHUZE010000002">
    <property type="protein sequence ID" value="MBV7379200.1"/>
    <property type="molecule type" value="Genomic_DNA"/>
</dbReference>
<keyword evidence="2" id="KW-1185">Reference proteome</keyword>
<protein>
    <submittedName>
        <fullName evidence="1">Uncharacterized protein</fullName>
    </submittedName>
</protein>
<sequence>MSDPNQPPVELVARHVNGNDELRGLLANNGDDGTGVAEVRHFLSPLTPDLCPAPRADLVTALREGGWFAEPFGETGVMLTETREVASGAFNRHTATLDWMVQGAGWMYDGWERAVQVESKE</sequence>
<dbReference type="Proteomes" id="UP000756530">
    <property type="component" value="Unassembled WGS sequence"/>
</dbReference>
<accession>A0ABS6T2J8</accession>
<dbReference type="RefSeq" id="WP_218392346.1">
    <property type="nucleotide sequence ID" value="NZ_JAHUZE010000002.1"/>
</dbReference>
<reference evidence="1 2" key="1">
    <citation type="submission" date="2021-05" db="EMBL/GenBank/DDBJ databases">
        <title>Culturable bacteria isolated from Daya Bay.</title>
        <authorList>
            <person name="Zheng W."/>
            <person name="Yu S."/>
            <person name="Huang Y."/>
        </authorList>
    </citation>
    <scope>NUCLEOTIDE SEQUENCE [LARGE SCALE GENOMIC DNA]</scope>
    <source>
        <strain evidence="1 2">DP4N28-5</strain>
    </source>
</reference>
<organism evidence="1 2">
    <name type="scientific">Maritimibacter dapengensis</name>
    <dbReference type="NCBI Taxonomy" id="2836868"/>
    <lineage>
        <taxon>Bacteria</taxon>
        <taxon>Pseudomonadati</taxon>
        <taxon>Pseudomonadota</taxon>
        <taxon>Alphaproteobacteria</taxon>
        <taxon>Rhodobacterales</taxon>
        <taxon>Roseobacteraceae</taxon>
        <taxon>Maritimibacter</taxon>
    </lineage>
</organism>
<evidence type="ECO:0000313" key="1">
    <source>
        <dbReference type="EMBL" id="MBV7379200.1"/>
    </source>
</evidence>
<gene>
    <name evidence="1" type="ORF">KJP28_09690</name>
</gene>
<comment type="caution">
    <text evidence="1">The sequence shown here is derived from an EMBL/GenBank/DDBJ whole genome shotgun (WGS) entry which is preliminary data.</text>
</comment>
<evidence type="ECO:0000313" key="2">
    <source>
        <dbReference type="Proteomes" id="UP000756530"/>
    </source>
</evidence>